<dbReference type="EMBL" id="CAJPIZ010019561">
    <property type="protein sequence ID" value="CAG2116975.1"/>
    <property type="molecule type" value="Genomic_DNA"/>
</dbReference>
<dbReference type="Proteomes" id="UP000759131">
    <property type="component" value="Unassembled WGS sequence"/>
</dbReference>
<organism evidence="1">
    <name type="scientific">Medioppia subpectinata</name>
    <dbReference type="NCBI Taxonomy" id="1979941"/>
    <lineage>
        <taxon>Eukaryota</taxon>
        <taxon>Metazoa</taxon>
        <taxon>Ecdysozoa</taxon>
        <taxon>Arthropoda</taxon>
        <taxon>Chelicerata</taxon>
        <taxon>Arachnida</taxon>
        <taxon>Acari</taxon>
        <taxon>Acariformes</taxon>
        <taxon>Sarcoptiformes</taxon>
        <taxon>Oribatida</taxon>
        <taxon>Brachypylina</taxon>
        <taxon>Oppioidea</taxon>
        <taxon>Oppiidae</taxon>
        <taxon>Medioppia</taxon>
    </lineage>
</organism>
<sequence length="100" mass="11226">MGLPGPMGMKGESASVTTDLMVNLDHEEKRVNQAFLALMAYPAYRVQSVQLEMRAKPAVEARRALSERRVKEEIRGKCQYAIDTIQSAVHRTDHSIPTIE</sequence>
<evidence type="ECO:0000313" key="1">
    <source>
        <dbReference type="EMBL" id="CAD7637308.1"/>
    </source>
</evidence>
<dbReference type="AlphaFoldDB" id="A0A7R9L944"/>
<dbReference type="EMBL" id="OC874136">
    <property type="protein sequence ID" value="CAD7637308.1"/>
    <property type="molecule type" value="Genomic_DNA"/>
</dbReference>
<evidence type="ECO:0000313" key="2">
    <source>
        <dbReference type="Proteomes" id="UP000759131"/>
    </source>
</evidence>
<protein>
    <submittedName>
        <fullName evidence="1">Uncharacterized protein</fullName>
    </submittedName>
</protein>
<proteinExistence type="predicted"/>
<reference evidence="1" key="1">
    <citation type="submission" date="2020-11" db="EMBL/GenBank/DDBJ databases">
        <authorList>
            <person name="Tran Van P."/>
        </authorList>
    </citation>
    <scope>NUCLEOTIDE SEQUENCE</scope>
</reference>
<accession>A0A7R9L944</accession>
<name>A0A7R9L944_9ACAR</name>
<gene>
    <name evidence="1" type="ORF">OSB1V03_LOCUS16930</name>
</gene>
<keyword evidence="2" id="KW-1185">Reference proteome</keyword>